<protein>
    <submittedName>
        <fullName evidence="1">Uncharacterized protein</fullName>
    </submittedName>
</protein>
<evidence type="ECO:0000313" key="2">
    <source>
        <dbReference type="Proteomes" id="UP000440125"/>
    </source>
</evidence>
<dbReference type="AlphaFoldDB" id="A0A6A9QP55"/>
<proteinExistence type="predicted"/>
<keyword evidence="2" id="KW-1185">Reference proteome</keyword>
<dbReference type="RefSeq" id="WP_155864110.1">
    <property type="nucleotide sequence ID" value="NZ_WFIY01000004.1"/>
</dbReference>
<evidence type="ECO:0000313" key="1">
    <source>
        <dbReference type="EMBL" id="MUM65688.1"/>
    </source>
</evidence>
<organism evidence="1 2">
    <name type="scientific">Acidianus infernus</name>
    <dbReference type="NCBI Taxonomy" id="12915"/>
    <lineage>
        <taxon>Archaea</taxon>
        <taxon>Thermoproteota</taxon>
        <taxon>Thermoprotei</taxon>
        <taxon>Sulfolobales</taxon>
        <taxon>Sulfolobaceae</taxon>
        <taxon>Acidianus</taxon>
    </lineage>
</organism>
<comment type="caution">
    <text evidence="1">The sequence shown here is derived from an EMBL/GenBank/DDBJ whole genome shotgun (WGS) entry which is preliminary data.</text>
</comment>
<reference evidence="1 2" key="1">
    <citation type="submission" date="2019-10" db="EMBL/GenBank/DDBJ databases">
        <title>Genome Sequences from Six Type Strain Members of the Archaeal Family Sulfolobaceae: Acidianus ambivalens, Acidianus infernus, Metallosphaera prunae, Stygiolobus azoricus, Sulfolobus metallicus, and Sulfurisphaera ohwakuensis.</title>
        <authorList>
            <person name="Counts J.A."/>
            <person name="Kelly R.M."/>
        </authorList>
    </citation>
    <scope>NUCLEOTIDE SEQUENCE [LARGE SCALE GENOMIC DNA]</scope>
    <source>
        <strain evidence="1 2">DSM 3191</strain>
    </source>
</reference>
<gene>
    <name evidence="1" type="ORF">D1867_10635</name>
</gene>
<dbReference type="Proteomes" id="UP000440125">
    <property type="component" value="Unassembled WGS sequence"/>
</dbReference>
<dbReference type="EMBL" id="WFIY01000004">
    <property type="protein sequence ID" value="MUM65688.1"/>
    <property type="molecule type" value="Genomic_DNA"/>
</dbReference>
<sequence>MREAYLVLGKNLLRIICNYSECEWFILDQNCSLEILNIKQKGKIRITGNAENLQVMKVLLSFLLSSKDPNEAVCIQKSGRFECIKGDEGIGIMEGKWSGRIFFNEEELQNFLKNLREE</sequence>
<accession>A0A6A9QP55</accession>
<name>A0A6A9QP55_ACIIN</name>
<dbReference type="OrthoDB" id="39927at2157"/>